<accession>A0A2T4YP68</accession>
<dbReference type="RefSeq" id="WP_107045108.1">
    <property type="nucleotide sequence ID" value="NZ_CP098762.1"/>
</dbReference>
<proteinExistence type="predicted"/>
<dbReference type="EMBL" id="PZZN01000002">
    <property type="protein sequence ID" value="PTM45310.1"/>
    <property type="molecule type" value="Genomic_DNA"/>
</dbReference>
<name>A0A2T4YP68_9SPHN</name>
<protein>
    <submittedName>
        <fullName evidence="2">Uncharacterized protein</fullName>
    </submittedName>
</protein>
<dbReference type="Proteomes" id="UP000240996">
    <property type="component" value="Unassembled WGS sequence"/>
</dbReference>
<dbReference type="PROSITE" id="PS51257">
    <property type="entry name" value="PROKAR_LIPOPROTEIN"/>
    <property type="match status" value="1"/>
</dbReference>
<sequence>MDYRVSLSLSVTDPHALWSAAAACALTAPGMTLDDVVETIGSEHDPDIADCIALLLLSPRITGARIEDFACRRAGRPERVADVTPLPTRPRATRHGLNANA</sequence>
<organism evidence="2 3">
    <name type="scientific">Sphingomonas aerolata</name>
    <dbReference type="NCBI Taxonomy" id="185951"/>
    <lineage>
        <taxon>Bacteria</taxon>
        <taxon>Pseudomonadati</taxon>
        <taxon>Pseudomonadota</taxon>
        <taxon>Alphaproteobacteria</taxon>
        <taxon>Sphingomonadales</taxon>
        <taxon>Sphingomonadaceae</taxon>
        <taxon>Sphingomonas</taxon>
    </lineage>
</organism>
<evidence type="ECO:0000256" key="1">
    <source>
        <dbReference type="SAM" id="MobiDB-lite"/>
    </source>
</evidence>
<evidence type="ECO:0000313" key="2">
    <source>
        <dbReference type="EMBL" id="PTM45310.1"/>
    </source>
</evidence>
<evidence type="ECO:0000313" key="3">
    <source>
        <dbReference type="Proteomes" id="UP000240996"/>
    </source>
</evidence>
<dbReference type="AlphaFoldDB" id="A0A2T4YP68"/>
<reference evidence="2 3" key="1">
    <citation type="submission" date="2018-04" db="EMBL/GenBank/DDBJ databases">
        <title>Genomic Encyclopedia of Type Strains, Phase III (KMG-III): the genomes of soil and plant-associated and newly described type strains.</title>
        <authorList>
            <person name="Whitman W."/>
        </authorList>
    </citation>
    <scope>NUCLEOTIDE SEQUENCE [LARGE SCALE GENOMIC DNA]</scope>
    <source>
        <strain evidence="2 3">NW12</strain>
    </source>
</reference>
<comment type="caution">
    <text evidence="2">The sequence shown here is derived from an EMBL/GenBank/DDBJ whole genome shotgun (WGS) entry which is preliminary data.</text>
</comment>
<dbReference type="GeneID" id="93691380"/>
<gene>
    <name evidence="2" type="ORF">C8J24_1525</name>
</gene>
<keyword evidence="3" id="KW-1185">Reference proteome</keyword>
<feature type="region of interest" description="Disordered" evidence="1">
    <location>
        <begin position="81"/>
        <end position="101"/>
    </location>
</feature>